<dbReference type="EMBL" id="EF382746">
    <property type="protein sequence ID" value="ABN54477.1"/>
    <property type="molecule type" value="mRNA"/>
</dbReference>
<reference evidence="3" key="1">
    <citation type="submission" date="2007-01" db="EMBL/GenBank/DDBJ databases">
        <title>An insight into the sialotranscriptome of the seed-feeding bug, Oncopeltus fasciatus.</title>
        <authorList>
            <person name="Francischetti I.M.B."/>
            <person name="Lopes A.H."/>
            <person name="Dias F.A."/>
            <person name="Ribeiro J.M.C."/>
        </authorList>
    </citation>
    <scope>NUCLEOTIDE SEQUENCE</scope>
    <source>
        <tissue evidence="3">Salivary gland</tissue>
    </source>
</reference>
<name>A3FK38_ONCFA</name>
<sequence>MMFRFFLLVALCLVAGSQAHPQPLVRGVLRGVGEVVRTAEHIVGAVGEGVGEVVGAVGESVGSIVGGVAGDRYSRYYPRESPATSLASAAESLQEIARNSNSQPEITIQQIQSSDVE</sequence>
<evidence type="ECO:0000313" key="3">
    <source>
        <dbReference type="EMBL" id="ABN54477.1"/>
    </source>
</evidence>
<keyword evidence="2" id="KW-0732">Signal</keyword>
<accession>A3FK38</accession>
<organism evidence="3">
    <name type="scientific">Oncopeltus fasciatus</name>
    <name type="common">Large milkweed bug</name>
    <dbReference type="NCBI Taxonomy" id="7536"/>
    <lineage>
        <taxon>Eukaryota</taxon>
        <taxon>Metazoa</taxon>
        <taxon>Ecdysozoa</taxon>
        <taxon>Arthropoda</taxon>
        <taxon>Hexapoda</taxon>
        <taxon>Insecta</taxon>
        <taxon>Pterygota</taxon>
        <taxon>Neoptera</taxon>
        <taxon>Paraneoptera</taxon>
        <taxon>Hemiptera</taxon>
        <taxon>Heteroptera</taxon>
        <taxon>Panheteroptera</taxon>
        <taxon>Pentatomomorpha</taxon>
        <taxon>Lygaeoidea</taxon>
        <taxon>Lygaeidae</taxon>
        <taxon>Lygaeinae</taxon>
        <taxon>Oncopeltus</taxon>
    </lineage>
</organism>
<feature type="chain" id="PRO_5002652596" evidence="2">
    <location>
        <begin position="20"/>
        <end position="117"/>
    </location>
</feature>
<protein>
    <submittedName>
        <fullName evidence="3">Putative salivary secreted protein</fullName>
    </submittedName>
</protein>
<dbReference type="AlphaFoldDB" id="A3FK38"/>
<feature type="region of interest" description="Disordered" evidence="1">
    <location>
        <begin position="97"/>
        <end position="117"/>
    </location>
</feature>
<proteinExistence type="evidence at transcript level"/>
<feature type="signal peptide" evidence="2">
    <location>
        <begin position="1"/>
        <end position="19"/>
    </location>
</feature>
<evidence type="ECO:0000256" key="2">
    <source>
        <dbReference type="SAM" id="SignalP"/>
    </source>
</evidence>
<evidence type="ECO:0000256" key="1">
    <source>
        <dbReference type="SAM" id="MobiDB-lite"/>
    </source>
</evidence>